<dbReference type="CDD" id="cd00082">
    <property type="entry name" value="HisKA"/>
    <property type="match status" value="1"/>
</dbReference>
<evidence type="ECO:0000256" key="12">
    <source>
        <dbReference type="ARBA" id="ARBA00022989"/>
    </source>
</evidence>
<dbReference type="GO" id="GO:0000155">
    <property type="term" value="F:phosphorelay sensor kinase activity"/>
    <property type="evidence" value="ECO:0007669"/>
    <property type="project" value="InterPro"/>
</dbReference>
<dbReference type="Gene3D" id="3.40.50.2300">
    <property type="match status" value="1"/>
</dbReference>
<keyword evidence="15" id="KW-0472">Membrane</keyword>
<dbReference type="SUPFAM" id="SSF47384">
    <property type="entry name" value="Homodimeric domain of signal transducing histidine kinase"/>
    <property type="match status" value="1"/>
</dbReference>
<keyword evidence="5 21" id="KW-0597">Phosphoprotein</keyword>
<dbReference type="EC" id="2.7.13.3" evidence="3"/>
<protein>
    <recommendedName>
        <fullName evidence="18">Sensory/regulatory protein RpfC</fullName>
        <ecNumber evidence="3">2.7.13.3</ecNumber>
    </recommendedName>
    <alternativeName>
        <fullName evidence="19">Virulence sensor protein BvgS</fullName>
    </alternativeName>
</protein>
<dbReference type="PANTHER" id="PTHR45339">
    <property type="entry name" value="HYBRID SIGNAL TRANSDUCTION HISTIDINE KINASE J"/>
    <property type="match status" value="1"/>
</dbReference>
<evidence type="ECO:0000256" key="14">
    <source>
        <dbReference type="ARBA" id="ARBA00023026"/>
    </source>
</evidence>
<dbReference type="InterPro" id="IPR036097">
    <property type="entry name" value="HisK_dim/P_sf"/>
</dbReference>
<accession>F5XZD9</accession>
<evidence type="ECO:0000259" key="24">
    <source>
        <dbReference type="PROSITE" id="PS50109"/>
    </source>
</evidence>
<evidence type="ECO:0000256" key="11">
    <source>
        <dbReference type="ARBA" id="ARBA00022840"/>
    </source>
</evidence>
<dbReference type="InterPro" id="IPR004358">
    <property type="entry name" value="Sig_transdc_His_kin-like_C"/>
</dbReference>
<evidence type="ECO:0000313" key="30">
    <source>
        <dbReference type="Proteomes" id="UP000008385"/>
    </source>
</evidence>
<dbReference type="CDD" id="cd17546">
    <property type="entry name" value="REC_hyHK_CKI1_RcsC-like"/>
    <property type="match status" value="1"/>
</dbReference>
<comment type="function">
    <text evidence="16">Member of the two-component regulatory system BvgS/BvgA. Phosphorylates BvgA via a four-step phosphorelay in response to environmental signals.</text>
</comment>
<evidence type="ECO:0000256" key="6">
    <source>
        <dbReference type="ARBA" id="ARBA00022679"/>
    </source>
</evidence>
<feature type="domain" description="HPt" evidence="28">
    <location>
        <begin position="822"/>
        <end position="919"/>
    </location>
</feature>
<dbReference type="InterPro" id="IPR013656">
    <property type="entry name" value="PAS_4"/>
</dbReference>
<dbReference type="SMART" id="SM00086">
    <property type="entry name" value="PAC"/>
    <property type="match status" value="2"/>
</dbReference>
<keyword evidence="30" id="KW-1185">Reference proteome</keyword>
<dbReference type="InterPro" id="IPR036890">
    <property type="entry name" value="HATPase_C_sf"/>
</dbReference>
<dbReference type="SMART" id="SM00387">
    <property type="entry name" value="HATPase_c"/>
    <property type="match status" value="1"/>
</dbReference>
<evidence type="ECO:0000256" key="20">
    <source>
        <dbReference type="PROSITE-ProRule" id="PRU00110"/>
    </source>
</evidence>
<dbReference type="SMART" id="SM00448">
    <property type="entry name" value="REC"/>
    <property type="match status" value="1"/>
</dbReference>
<feature type="domain" description="Response regulatory" evidence="25">
    <location>
        <begin position="663"/>
        <end position="779"/>
    </location>
</feature>
<feature type="compositionally biased region" description="Low complexity" evidence="23">
    <location>
        <begin position="786"/>
        <end position="802"/>
    </location>
</feature>
<dbReference type="eggNOG" id="COG2198">
    <property type="taxonomic scope" value="Bacteria"/>
</dbReference>
<evidence type="ECO:0000256" key="10">
    <source>
        <dbReference type="ARBA" id="ARBA00022777"/>
    </source>
</evidence>
<evidence type="ECO:0000256" key="9">
    <source>
        <dbReference type="ARBA" id="ARBA00022741"/>
    </source>
</evidence>
<dbReference type="SUPFAM" id="SSF55874">
    <property type="entry name" value="ATPase domain of HSP90 chaperone/DNA topoisomerase II/histidine kinase"/>
    <property type="match status" value="1"/>
</dbReference>
<evidence type="ECO:0000256" key="3">
    <source>
        <dbReference type="ARBA" id="ARBA00012438"/>
    </source>
</evidence>
<dbReference type="Gene3D" id="1.10.287.130">
    <property type="match status" value="1"/>
</dbReference>
<keyword evidence="8" id="KW-0732">Signal</keyword>
<dbReference type="SUPFAM" id="SSF55785">
    <property type="entry name" value="PYP-like sensor domain (PAS domain)"/>
    <property type="match status" value="3"/>
</dbReference>
<dbReference type="SMART" id="SM00073">
    <property type="entry name" value="HPT"/>
    <property type="match status" value="1"/>
</dbReference>
<dbReference type="InterPro" id="IPR008207">
    <property type="entry name" value="Sig_transdc_His_kin_Hpt_dom"/>
</dbReference>
<dbReference type="PATRIC" id="fig|365046.3.peg.3460"/>
<evidence type="ECO:0000256" key="17">
    <source>
        <dbReference type="ARBA" id="ARBA00064003"/>
    </source>
</evidence>
<evidence type="ECO:0000256" key="23">
    <source>
        <dbReference type="SAM" id="MobiDB-lite"/>
    </source>
</evidence>
<feature type="domain" description="PAC" evidence="27">
    <location>
        <begin position="335"/>
        <end position="387"/>
    </location>
</feature>
<evidence type="ECO:0000256" key="7">
    <source>
        <dbReference type="ARBA" id="ARBA00022692"/>
    </source>
</evidence>
<feature type="domain" description="PAC" evidence="27">
    <location>
        <begin position="207"/>
        <end position="261"/>
    </location>
</feature>
<dbReference type="SUPFAM" id="SSF47226">
    <property type="entry name" value="Histidine-containing phosphotransfer domain, HPT domain"/>
    <property type="match status" value="1"/>
</dbReference>
<dbReference type="STRING" id="365046.Rta_33830"/>
<evidence type="ECO:0000256" key="19">
    <source>
        <dbReference type="ARBA" id="ARBA00070152"/>
    </source>
</evidence>
<feature type="coiled-coil region" evidence="22">
    <location>
        <begin position="374"/>
        <end position="401"/>
    </location>
</feature>
<dbReference type="CDD" id="cd16922">
    <property type="entry name" value="HATPase_EvgS-ArcB-TorS-like"/>
    <property type="match status" value="1"/>
</dbReference>
<feature type="modified residue" description="4-aspartylphosphate" evidence="21">
    <location>
        <position position="712"/>
    </location>
</feature>
<proteinExistence type="predicted"/>
<reference evidence="29 30" key="2">
    <citation type="journal article" date="2011" name="PLoS ONE">
        <title>The Cyst-Dividing Bacterium Ramlibacter tataouinensis TTB310 Genome Reveals a Well-Stocked Toolbox for Adaptation to a Desert Environment.</title>
        <authorList>
            <person name="De Luca G."/>
            <person name="Barakat M."/>
            <person name="Ortet P."/>
            <person name="Fochesato S."/>
            <person name="Jourlin-Castelli C."/>
            <person name="Ansaldi M."/>
            <person name="Py B."/>
            <person name="Fichant G."/>
            <person name="Coutinho P.M."/>
            <person name="Voulhoux R."/>
            <person name="Bastien O."/>
            <person name="Marechal E."/>
            <person name="Henrissat B."/>
            <person name="Quentin Y."/>
            <person name="Noirot P."/>
            <person name="Filloux A."/>
            <person name="Mejean V."/>
            <person name="Dubow M.S."/>
            <person name="Barras F."/>
            <person name="Barbe V."/>
            <person name="Weissenbach J."/>
            <person name="Mihalcescu I."/>
            <person name="Vermeglio A."/>
            <person name="Achouak W."/>
            <person name="Heulin T."/>
        </authorList>
    </citation>
    <scope>NUCLEOTIDE SEQUENCE [LARGE SCALE GENOMIC DNA]</scope>
    <source>
        <strain evidence="30">ATCC BAA-407 / DSM 14655 / LMG 21543 / TTB310</strain>
    </source>
</reference>
<evidence type="ECO:0000259" key="27">
    <source>
        <dbReference type="PROSITE" id="PS50113"/>
    </source>
</evidence>
<comment type="catalytic activity">
    <reaction evidence="1">
        <text>ATP + protein L-histidine = ADP + protein N-phospho-L-histidine.</text>
        <dbReference type="EC" id="2.7.13.3"/>
    </reaction>
</comment>
<evidence type="ECO:0000259" key="28">
    <source>
        <dbReference type="PROSITE" id="PS50894"/>
    </source>
</evidence>
<dbReference type="PROSITE" id="PS50113">
    <property type="entry name" value="PAC"/>
    <property type="match status" value="2"/>
</dbReference>
<dbReference type="PROSITE" id="PS50112">
    <property type="entry name" value="PAS"/>
    <property type="match status" value="1"/>
</dbReference>
<dbReference type="Pfam" id="PF00512">
    <property type="entry name" value="HisKA"/>
    <property type="match status" value="1"/>
</dbReference>
<evidence type="ECO:0000256" key="1">
    <source>
        <dbReference type="ARBA" id="ARBA00000085"/>
    </source>
</evidence>
<dbReference type="CDD" id="cd00130">
    <property type="entry name" value="PAS"/>
    <property type="match status" value="2"/>
</dbReference>
<dbReference type="InterPro" id="IPR001789">
    <property type="entry name" value="Sig_transdc_resp-reg_receiver"/>
</dbReference>
<dbReference type="InterPro" id="IPR005467">
    <property type="entry name" value="His_kinase_dom"/>
</dbReference>
<feature type="domain" description="Histidine kinase" evidence="24">
    <location>
        <begin position="405"/>
        <end position="626"/>
    </location>
</feature>
<dbReference type="Gene3D" id="1.20.120.160">
    <property type="entry name" value="HPT domain"/>
    <property type="match status" value="1"/>
</dbReference>
<dbReference type="SMART" id="SM00091">
    <property type="entry name" value="PAS"/>
    <property type="match status" value="3"/>
</dbReference>
<dbReference type="PRINTS" id="PR00344">
    <property type="entry name" value="BCTRLSENSOR"/>
</dbReference>
<dbReference type="KEGG" id="rta:Rta_33830"/>
<keyword evidence="13" id="KW-0902">Two-component regulatory system</keyword>
<evidence type="ECO:0000256" key="13">
    <source>
        <dbReference type="ARBA" id="ARBA00023012"/>
    </source>
</evidence>
<keyword evidence="12" id="KW-1133">Transmembrane helix</keyword>
<dbReference type="HOGENOM" id="CLU_000445_114_15_4"/>
<dbReference type="Gene3D" id="3.30.565.10">
    <property type="entry name" value="Histidine kinase-like ATPase, C-terminal domain"/>
    <property type="match status" value="1"/>
</dbReference>
<keyword evidence="14" id="KW-0843">Virulence</keyword>
<keyword evidence="11" id="KW-0067">ATP-binding</keyword>
<evidence type="ECO:0000256" key="15">
    <source>
        <dbReference type="ARBA" id="ARBA00023136"/>
    </source>
</evidence>
<keyword evidence="4" id="KW-1003">Cell membrane</keyword>
<dbReference type="PROSITE" id="PS50894">
    <property type="entry name" value="HPT"/>
    <property type="match status" value="1"/>
</dbReference>
<evidence type="ECO:0000259" key="25">
    <source>
        <dbReference type="PROSITE" id="PS50110"/>
    </source>
</evidence>
<keyword evidence="7" id="KW-0812">Transmembrane</keyword>
<dbReference type="InterPro" id="IPR036641">
    <property type="entry name" value="HPT_dom_sf"/>
</dbReference>
<dbReference type="Gene3D" id="3.30.450.20">
    <property type="entry name" value="PAS domain"/>
    <property type="match status" value="3"/>
</dbReference>
<evidence type="ECO:0000256" key="8">
    <source>
        <dbReference type="ARBA" id="ARBA00022729"/>
    </source>
</evidence>
<keyword evidence="22" id="KW-0175">Coiled coil</keyword>
<dbReference type="Pfam" id="PF00072">
    <property type="entry name" value="Response_reg"/>
    <property type="match status" value="1"/>
</dbReference>
<organism evidence="29 30">
    <name type="scientific">Ramlibacter tataouinensis (strain ATCC BAA-407 / DSM 14655 / LMG 21543 / TTB310)</name>
    <dbReference type="NCBI Taxonomy" id="365046"/>
    <lineage>
        <taxon>Bacteria</taxon>
        <taxon>Pseudomonadati</taxon>
        <taxon>Pseudomonadota</taxon>
        <taxon>Betaproteobacteria</taxon>
        <taxon>Burkholderiales</taxon>
        <taxon>Comamonadaceae</taxon>
        <taxon>Ramlibacter</taxon>
    </lineage>
</organism>
<dbReference type="NCBIfam" id="TIGR00229">
    <property type="entry name" value="sensory_box"/>
    <property type="match status" value="3"/>
</dbReference>
<feature type="region of interest" description="Disordered" evidence="23">
    <location>
        <begin position="783"/>
        <end position="802"/>
    </location>
</feature>
<keyword evidence="10 29" id="KW-0418">Kinase</keyword>
<dbReference type="Proteomes" id="UP000008385">
    <property type="component" value="Chromosome"/>
</dbReference>
<evidence type="ECO:0000256" key="21">
    <source>
        <dbReference type="PROSITE-ProRule" id="PRU00169"/>
    </source>
</evidence>
<dbReference type="PROSITE" id="PS50109">
    <property type="entry name" value="HIS_KIN"/>
    <property type="match status" value="1"/>
</dbReference>
<dbReference type="GO" id="GO:0005524">
    <property type="term" value="F:ATP binding"/>
    <property type="evidence" value="ECO:0007669"/>
    <property type="project" value="UniProtKB-KW"/>
</dbReference>
<sequence length="919" mass="101468">MELGEAQARLAALQQSNQLLRATLDATGDGILSINLADGSLHYNTRFVEIWGIPKDRLAELTPDGLVEFMATRALDPAALRAQVARRRREPDNEELNLVALSDGRVIERHATAQRVNGDCVGTVITYRDVTERLRYEEKMLFNHRVLENSGPMLWIDGDSGTLTYANPAACRHLGCRLEQLLGIAVRDFDSFFETDEWKAMAQALRHGEQVNLSRQHRRRDGSLRDADITVGMIQDGERKIYIASLKDVTQQRKAERETRRQQATLELLIDSIPDPVFYKDRQGRYLGCNEAYRMTFGRGMADVRGKGSFDLFPRDMAEAITQRDRLAMLTLQKQSSENWIDQPDGRRLLFETVVSPLWNEDGQAQGVLGVCRNITERKRIEEENRRAKDAAEEAVRLKSDFLANMSHEIRTPLNAVIGLSRQVLATELDARQRDYMLKVQSSGRHLLELIDDILDFSKVEAGRLELESAQFALQEVFDNISDLVGEKCQSKGLELIFEVAPDVPATLVGDPLRLGQVLLNYANNAVKFTERGEIVISVRVGQVTDTDAQLLFRVRDTGIGLTPQQTDRLFLGFSQADTSTTRKYGGTGLGLAICKNLARLMGGEVGVESEWGKGSVFWFSARLGIARAGGQAVPTGRAAPAVPALPRPSPADDGLAVLRGARILVVEDNEINQQVVTELLQSAGLVVEVAEHGRAALDLLACRDYDLVFMDMQMPVMDGLTATREIRKIERLRKLPVVAVTASVMEQNRRDCLEAGMNAFLAKPIEPDQVWQTLRQWVRPTAAQPRPEAVPPAADVPAQPRLPSGIAGLDTAKGLSHMMGKPSLYLDMLGRFRASQRDLPERIRQALQAGDRTLAERLAHTLVGTAGMLGATAVAAHAQALELLLREGGTAGQVDQAVEALARPLAELMAALQAQLGG</sequence>
<dbReference type="GO" id="GO:0005886">
    <property type="term" value="C:plasma membrane"/>
    <property type="evidence" value="ECO:0007669"/>
    <property type="project" value="UniProtKB-SubCell"/>
</dbReference>
<dbReference type="Pfam" id="PF01627">
    <property type="entry name" value="Hpt"/>
    <property type="match status" value="1"/>
</dbReference>
<comment type="subunit">
    <text evidence="17">At low DSF concentrations, interacts with RpfF.</text>
</comment>
<dbReference type="AlphaFoldDB" id="F5XZD9"/>
<keyword evidence="9" id="KW-0547">Nucleotide-binding</keyword>
<dbReference type="InterPro" id="IPR035965">
    <property type="entry name" value="PAS-like_dom_sf"/>
</dbReference>
<dbReference type="Pfam" id="PF02518">
    <property type="entry name" value="HATPase_c"/>
    <property type="match status" value="1"/>
</dbReference>
<dbReference type="Pfam" id="PF08448">
    <property type="entry name" value="PAS_4"/>
    <property type="match status" value="1"/>
</dbReference>
<dbReference type="Pfam" id="PF13426">
    <property type="entry name" value="PAS_9"/>
    <property type="match status" value="1"/>
</dbReference>
<dbReference type="FunFam" id="3.30.565.10:FF:000010">
    <property type="entry name" value="Sensor histidine kinase RcsC"/>
    <property type="match status" value="1"/>
</dbReference>
<name>F5XZD9_RAMTT</name>
<evidence type="ECO:0000313" key="29">
    <source>
        <dbReference type="EMBL" id="AEG94496.1"/>
    </source>
</evidence>
<evidence type="ECO:0000256" key="22">
    <source>
        <dbReference type="SAM" id="Coils"/>
    </source>
</evidence>
<evidence type="ECO:0000256" key="16">
    <source>
        <dbReference type="ARBA" id="ARBA00058004"/>
    </source>
</evidence>
<evidence type="ECO:0000256" key="5">
    <source>
        <dbReference type="ARBA" id="ARBA00022553"/>
    </source>
</evidence>
<dbReference type="InterPro" id="IPR003661">
    <property type="entry name" value="HisK_dim/P_dom"/>
</dbReference>
<dbReference type="InterPro" id="IPR001610">
    <property type="entry name" value="PAC"/>
</dbReference>
<dbReference type="InterPro" id="IPR003594">
    <property type="entry name" value="HATPase_dom"/>
</dbReference>
<dbReference type="eggNOG" id="COG5002">
    <property type="taxonomic scope" value="Bacteria"/>
</dbReference>
<dbReference type="InterPro" id="IPR000700">
    <property type="entry name" value="PAS-assoc_C"/>
</dbReference>
<feature type="domain" description="PAS" evidence="26">
    <location>
        <begin position="262"/>
        <end position="335"/>
    </location>
</feature>
<dbReference type="InterPro" id="IPR000014">
    <property type="entry name" value="PAS"/>
</dbReference>
<keyword evidence="6" id="KW-0808">Transferase</keyword>
<evidence type="ECO:0000256" key="4">
    <source>
        <dbReference type="ARBA" id="ARBA00022475"/>
    </source>
</evidence>
<dbReference type="eggNOG" id="COG0784">
    <property type="taxonomic scope" value="Bacteria"/>
</dbReference>
<comment type="subcellular location">
    <subcellularLocation>
        <location evidence="2">Cell membrane</location>
        <topology evidence="2">Multi-pass membrane protein</topology>
    </subcellularLocation>
</comment>
<dbReference type="PROSITE" id="PS50110">
    <property type="entry name" value="RESPONSE_REGULATORY"/>
    <property type="match status" value="1"/>
</dbReference>
<dbReference type="SUPFAM" id="SSF52172">
    <property type="entry name" value="CheY-like"/>
    <property type="match status" value="1"/>
</dbReference>
<feature type="modified residue" description="Phosphohistidine" evidence="20">
    <location>
        <position position="861"/>
    </location>
</feature>
<dbReference type="InterPro" id="IPR011006">
    <property type="entry name" value="CheY-like_superfamily"/>
</dbReference>
<dbReference type="EMBL" id="CP000245">
    <property type="protein sequence ID" value="AEG94496.1"/>
    <property type="molecule type" value="Genomic_DNA"/>
</dbReference>
<dbReference type="PANTHER" id="PTHR45339:SF1">
    <property type="entry name" value="HYBRID SIGNAL TRANSDUCTION HISTIDINE KINASE J"/>
    <property type="match status" value="1"/>
</dbReference>
<evidence type="ECO:0000259" key="26">
    <source>
        <dbReference type="PROSITE" id="PS50112"/>
    </source>
</evidence>
<dbReference type="SMART" id="SM00388">
    <property type="entry name" value="HisKA"/>
    <property type="match status" value="1"/>
</dbReference>
<gene>
    <name evidence="29" type="ordered locus">Rta_33830</name>
</gene>
<evidence type="ECO:0000256" key="2">
    <source>
        <dbReference type="ARBA" id="ARBA00004651"/>
    </source>
</evidence>
<evidence type="ECO:0000256" key="18">
    <source>
        <dbReference type="ARBA" id="ARBA00068150"/>
    </source>
</evidence>
<dbReference type="FunFam" id="1.10.287.130:FF:000002">
    <property type="entry name" value="Two-component osmosensing histidine kinase"/>
    <property type="match status" value="1"/>
</dbReference>
<reference evidence="30" key="1">
    <citation type="submission" date="2006-01" db="EMBL/GenBank/DDBJ databases">
        <title>Genome of the cyst-dividing bacterium Ramlibacter tataouinensis.</title>
        <authorList>
            <person name="Barakat M."/>
            <person name="Ortet P."/>
            <person name="De Luca G."/>
            <person name="Jourlin-Castelli C."/>
            <person name="Ansaldi M."/>
            <person name="Py B."/>
            <person name="Fichant G."/>
            <person name="Coutinho P."/>
            <person name="Voulhoux R."/>
            <person name="Bastien O."/>
            <person name="Roy S."/>
            <person name="Marechal E."/>
            <person name="Henrissat B."/>
            <person name="Quentin Y."/>
            <person name="Noirot P."/>
            <person name="Filloux A."/>
            <person name="Mejean V."/>
            <person name="DuBow M."/>
            <person name="Barras F."/>
            <person name="Heulin T."/>
        </authorList>
    </citation>
    <scope>NUCLEOTIDE SEQUENCE [LARGE SCALE GENOMIC DNA]</scope>
    <source>
        <strain evidence="30">ATCC BAA-407 / DSM 14655 / LMG 21543 / TTB310</strain>
    </source>
</reference>